<dbReference type="STRING" id="411483.FAEPRAA2165_01783"/>
<dbReference type="PANTHER" id="PTHR23025">
    <property type="entry name" value="TRIACYLGLYCEROL LIPASE"/>
    <property type="match status" value="1"/>
</dbReference>
<dbReference type="EMBL" id="ACOP02000047">
    <property type="protein sequence ID" value="EEU96643.1"/>
    <property type="molecule type" value="Genomic_DNA"/>
</dbReference>
<proteinExistence type="predicted"/>
<dbReference type="PANTHER" id="PTHR23025:SF4">
    <property type="entry name" value="ALPHA_BETA HYDROLASE FOLD-3 DOMAIN-CONTAINING PROTEIN"/>
    <property type="match status" value="1"/>
</dbReference>
<dbReference type="OrthoDB" id="9815425at2"/>
<evidence type="ECO:0000256" key="1">
    <source>
        <dbReference type="SAM" id="MobiDB-lite"/>
    </source>
</evidence>
<evidence type="ECO:0000313" key="3">
    <source>
        <dbReference type="EMBL" id="EEU96643.1"/>
    </source>
</evidence>
<dbReference type="GO" id="GO:0004806">
    <property type="term" value="F:triacylglycerol lipase activity"/>
    <property type="evidence" value="ECO:0007669"/>
    <property type="project" value="TreeGrafter"/>
</dbReference>
<dbReference type="RefSeq" id="WP_005933057.1">
    <property type="nucleotide sequence ID" value="NZ_GG697151.2"/>
</dbReference>
<dbReference type="GO" id="GO:0019433">
    <property type="term" value="P:triglyceride catabolic process"/>
    <property type="evidence" value="ECO:0007669"/>
    <property type="project" value="TreeGrafter"/>
</dbReference>
<reference evidence="3" key="1">
    <citation type="submission" date="2009-08" db="EMBL/GenBank/DDBJ databases">
        <authorList>
            <person name="Weinstock G."/>
            <person name="Sodergren E."/>
            <person name="Clifton S."/>
            <person name="Fulton L."/>
            <person name="Fulton B."/>
            <person name="Courtney L."/>
            <person name="Fronick C."/>
            <person name="Harrison M."/>
            <person name="Strong C."/>
            <person name="Farmer C."/>
            <person name="Delahaunty K."/>
            <person name="Markovic C."/>
            <person name="Hall O."/>
            <person name="Minx P."/>
            <person name="Tomlinson C."/>
            <person name="Mitreva M."/>
            <person name="Nelson J."/>
            <person name="Hou S."/>
            <person name="Wollam A."/>
            <person name="Pepin K.H."/>
            <person name="Johnson M."/>
            <person name="Bhonagiri V."/>
            <person name="Nash W.E."/>
            <person name="Warren W."/>
            <person name="Chinwalla A."/>
            <person name="Mardis E.R."/>
            <person name="Wilson R.K."/>
        </authorList>
    </citation>
    <scope>NUCLEOTIDE SEQUENCE [LARGE SCALE GENOMIC DNA]</scope>
    <source>
        <strain evidence="3">A2-165</strain>
    </source>
</reference>
<accession>C7H657</accession>
<evidence type="ECO:0000259" key="2">
    <source>
        <dbReference type="Pfam" id="PF07859"/>
    </source>
</evidence>
<keyword evidence="3" id="KW-0378">Hydrolase</keyword>
<dbReference type="GO" id="GO:0005829">
    <property type="term" value="C:cytosol"/>
    <property type="evidence" value="ECO:0007669"/>
    <property type="project" value="TreeGrafter"/>
</dbReference>
<dbReference type="AlphaFoldDB" id="C7H657"/>
<sequence>MANQVRSRDRFGSVSPEEQAALPGTETELWIKTANGCKIHVFEERPDTLPPKAALLLNFHGGGFIKGRTDRDRRYCCTLMERLNCLVWDVDYCLAPEKAFPAAVHESYGIAEYAFDHAEELGVDPEKIILAGHSAGGNLVAAACIQNAETHKLHPCCVLMEYFPVDNTVNPIDRLSPELKQDPFWVKRSATEKLYTDFYVGDADPAQPLCSPIKADEAALSTFPDCLILSAGEDSLRDDTEAFALRLIKAGVCVTAQRIPEAMHGFTTNRTPGWERALDAHCKFFREHLQ</sequence>
<feature type="region of interest" description="Disordered" evidence="1">
    <location>
        <begin position="1"/>
        <end position="20"/>
    </location>
</feature>
<gene>
    <name evidence="3" type="ORF">FAEPRAA2165_01783</name>
</gene>
<feature type="compositionally biased region" description="Basic and acidic residues" evidence="1">
    <location>
        <begin position="1"/>
        <end position="11"/>
    </location>
</feature>
<dbReference type="HOGENOM" id="CLU_012494_6_0_9"/>
<dbReference type="InterPro" id="IPR013094">
    <property type="entry name" value="AB_hydrolase_3"/>
</dbReference>
<keyword evidence="4" id="KW-1185">Reference proteome</keyword>
<dbReference type="PATRIC" id="fig|411483.3.peg.1201"/>
<protein>
    <submittedName>
        <fullName evidence="3">Hydrolase, alpha/beta domain protein</fullName>
    </submittedName>
</protein>
<dbReference type="Pfam" id="PF07859">
    <property type="entry name" value="Abhydrolase_3"/>
    <property type="match status" value="1"/>
</dbReference>
<feature type="domain" description="Alpha/beta hydrolase fold-3" evidence="2">
    <location>
        <begin position="56"/>
        <end position="267"/>
    </location>
</feature>
<comment type="caution">
    <text evidence="3">The sequence shown here is derived from an EMBL/GenBank/DDBJ whole genome shotgun (WGS) entry which is preliminary data.</text>
</comment>
<organism evidence="3 4">
    <name type="scientific">Faecalibacterium duncaniae (strain DSM 17677 / JCM 31915 / A2-165)</name>
    <name type="common">Faecalibacterium prausnitzii</name>
    <dbReference type="NCBI Taxonomy" id="411483"/>
    <lineage>
        <taxon>Bacteria</taxon>
        <taxon>Bacillati</taxon>
        <taxon>Bacillota</taxon>
        <taxon>Clostridia</taxon>
        <taxon>Eubacteriales</taxon>
        <taxon>Oscillospiraceae</taxon>
        <taxon>Faecalibacterium</taxon>
    </lineage>
</organism>
<name>C7H657_FAED2</name>
<dbReference type="Gene3D" id="3.40.50.1820">
    <property type="entry name" value="alpha/beta hydrolase"/>
    <property type="match status" value="1"/>
</dbReference>
<dbReference type="GO" id="GO:0004771">
    <property type="term" value="F:sterol ester esterase activity"/>
    <property type="evidence" value="ECO:0007669"/>
    <property type="project" value="TreeGrafter"/>
</dbReference>
<dbReference type="Proteomes" id="UP000004619">
    <property type="component" value="Unassembled WGS sequence"/>
</dbReference>
<dbReference type="InterPro" id="IPR029058">
    <property type="entry name" value="AB_hydrolase_fold"/>
</dbReference>
<dbReference type="SUPFAM" id="SSF53474">
    <property type="entry name" value="alpha/beta-Hydrolases"/>
    <property type="match status" value="1"/>
</dbReference>
<dbReference type="eggNOG" id="COG0657">
    <property type="taxonomic scope" value="Bacteria"/>
</dbReference>
<evidence type="ECO:0000313" key="4">
    <source>
        <dbReference type="Proteomes" id="UP000004619"/>
    </source>
</evidence>